<dbReference type="InterPro" id="IPR000305">
    <property type="entry name" value="GIY-YIG_endonuc"/>
</dbReference>
<dbReference type="AlphaFoldDB" id="A0A0P0LXL3"/>
<dbReference type="Pfam" id="PF01541">
    <property type="entry name" value="GIY-YIG"/>
    <property type="match status" value="1"/>
</dbReference>
<proteinExistence type="predicted"/>
<dbReference type="PROSITE" id="PS50164">
    <property type="entry name" value="GIY_YIG"/>
    <property type="match status" value="1"/>
</dbReference>
<geneLocation type="plasmid" evidence="1">
    <name>pG6809-1</name>
</geneLocation>
<dbReference type="CDD" id="cd10446">
    <property type="entry name" value="GIY-YIG_unchar_1"/>
    <property type="match status" value="1"/>
</dbReference>
<reference evidence="1" key="1">
    <citation type="submission" date="2015-07" db="EMBL/GenBank/DDBJ databases">
        <title>Co-Production of KPC-18 and VIM-1 Carbapenemases by Enterobacter cloacae.</title>
        <authorList>
            <person name="Doi Y."/>
        </authorList>
    </citation>
    <scope>NUCLEOTIDE SEQUENCE</scope>
    <source>
        <strain evidence="1">G6809</strain>
        <plasmid evidence="1">pG6809-1</plasmid>
    </source>
</reference>
<protein>
    <submittedName>
        <fullName evidence="1">Uncharacterized protein</fullName>
    </submittedName>
</protein>
<dbReference type="EMBL" id="KT345945">
    <property type="protein sequence ID" value="ALK44055.1"/>
    <property type="molecule type" value="Genomic_DNA"/>
</dbReference>
<evidence type="ECO:0000313" key="1">
    <source>
        <dbReference type="EMBL" id="ALK44055.1"/>
    </source>
</evidence>
<dbReference type="InterPro" id="IPR035901">
    <property type="entry name" value="GIY-YIG_endonuc_sf"/>
</dbReference>
<dbReference type="RefSeq" id="WP_006812534.1">
    <property type="nucleotide sequence ID" value="NC_032102.1"/>
</dbReference>
<organism evidence="1">
    <name type="scientific">Enterobacter cloacae</name>
    <dbReference type="NCBI Taxonomy" id="550"/>
    <lineage>
        <taxon>Bacteria</taxon>
        <taxon>Pseudomonadati</taxon>
        <taxon>Pseudomonadota</taxon>
        <taxon>Gammaproteobacteria</taxon>
        <taxon>Enterobacterales</taxon>
        <taxon>Enterobacteriaceae</taxon>
        <taxon>Enterobacter</taxon>
        <taxon>Enterobacter cloacae complex</taxon>
    </lineage>
</organism>
<accession>A0A0P0LXL3</accession>
<sequence length="278" mass="31691">MELFQYLQSLYPQLTPNNSKIHLASTNEYKENPIQEFVKETFDDWQCLQKLKSFNRTYVVSLIQTEDKARFLYAGTYLNVGCSLTASHAVPGRNEDYYLYQLTPVPELDEYRGRLYVSAERPRRSILNGETLAGKLRVVEIAPSCLSFGEFPGYKDVVLDRASLGTIIRQELKSWRTALSIVKGIYLLTDVDGEKLYVGQANGKGGIWGRWKTYFKTGHGGNAGLIEAFGTGDEERLKNVTFSILEIMDINSDACEINRRESHWKRILLSRSVGHNRN</sequence>
<dbReference type="SUPFAM" id="SSF82771">
    <property type="entry name" value="GIY-YIG endonuclease"/>
    <property type="match status" value="1"/>
</dbReference>
<dbReference type="Gene3D" id="3.40.1440.10">
    <property type="entry name" value="GIY-YIG endonuclease"/>
    <property type="match status" value="1"/>
</dbReference>
<dbReference type="GeneID" id="93202042"/>
<keyword evidence="1" id="KW-0614">Plasmid</keyword>
<name>A0A0P0LXL3_ENTCL</name>